<gene>
    <name evidence="1" type="ORF">SAMN02745180_02282</name>
</gene>
<name>A0A1M5YLJ2_9FIRM</name>
<protein>
    <submittedName>
        <fullName evidence="1">Uncharacterized protein</fullName>
    </submittedName>
</protein>
<organism evidence="1 2">
    <name type="scientific">Sporanaerobacter acetigenes DSM 13106</name>
    <dbReference type="NCBI Taxonomy" id="1123281"/>
    <lineage>
        <taxon>Bacteria</taxon>
        <taxon>Bacillati</taxon>
        <taxon>Bacillota</taxon>
        <taxon>Tissierellia</taxon>
        <taxon>Tissierellales</taxon>
        <taxon>Sporanaerobacteraceae</taxon>
        <taxon>Sporanaerobacter</taxon>
    </lineage>
</organism>
<dbReference type="RefSeq" id="WP_072744926.1">
    <property type="nucleotide sequence ID" value="NZ_FQXR01000013.1"/>
</dbReference>
<accession>A0A1M5YLJ2</accession>
<proteinExistence type="predicted"/>
<sequence>MRKKEVTVKYKVYLVAYKNLDENVVDILTKYSVYHVDNKDDLKVLNEHVSSGRTFSLNERIYIYLESFEEKIREKLNEDYVLDIIEMPKSYGATREDMLIEFDIQFGDDIIVVDTMEI</sequence>
<dbReference type="EMBL" id="FQXR01000013">
    <property type="protein sequence ID" value="SHI12947.1"/>
    <property type="molecule type" value="Genomic_DNA"/>
</dbReference>
<dbReference type="AlphaFoldDB" id="A0A1M5YLJ2"/>
<dbReference type="STRING" id="1123281.SAMN02745180_02282"/>
<dbReference type="OrthoDB" id="1707234at2"/>
<keyword evidence="2" id="KW-1185">Reference proteome</keyword>
<evidence type="ECO:0000313" key="2">
    <source>
        <dbReference type="Proteomes" id="UP000184389"/>
    </source>
</evidence>
<evidence type="ECO:0000313" key="1">
    <source>
        <dbReference type="EMBL" id="SHI12947.1"/>
    </source>
</evidence>
<dbReference type="Proteomes" id="UP000184389">
    <property type="component" value="Unassembled WGS sequence"/>
</dbReference>
<reference evidence="1 2" key="1">
    <citation type="submission" date="2016-11" db="EMBL/GenBank/DDBJ databases">
        <authorList>
            <person name="Jaros S."/>
            <person name="Januszkiewicz K."/>
            <person name="Wedrychowicz H."/>
        </authorList>
    </citation>
    <scope>NUCLEOTIDE SEQUENCE [LARGE SCALE GENOMIC DNA]</scope>
    <source>
        <strain evidence="1 2">DSM 13106</strain>
    </source>
</reference>